<keyword evidence="2" id="KW-0238">DNA-binding</keyword>
<evidence type="ECO:0000259" key="4">
    <source>
        <dbReference type="PROSITE" id="PS50043"/>
    </source>
</evidence>
<evidence type="ECO:0000256" key="2">
    <source>
        <dbReference type="ARBA" id="ARBA00023125"/>
    </source>
</evidence>
<dbReference type="Pfam" id="PF03704">
    <property type="entry name" value="BTAD"/>
    <property type="match status" value="1"/>
</dbReference>
<dbReference type="InterPro" id="IPR016032">
    <property type="entry name" value="Sig_transdc_resp-reg_C-effctor"/>
</dbReference>
<dbReference type="InterPro" id="IPR036388">
    <property type="entry name" value="WH-like_DNA-bd_sf"/>
</dbReference>
<keyword evidence="6" id="KW-1185">Reference proteome</keyword>
<evidence type="ECO:0000256" key="1">
    <source>
        <dbReference type="ARBA" id="ARBA00023015"/>
    </source>
</evidence>
<comment type="caution">
    <text evidence="5">The sequence shown here is derived from an EMBL/GenBank/DDBJ whole genome shotgun (WGS) entry which is preliminary data.</text>
</comment>
<dbReference type="EMBL" id="BOPH01000105">
    <property type="protein sequence ID" value="GIJ72899.1"/>
    <property type="molecule type" value="Genomic_DNA"/>
</dbReference>
<evidence type="ECO:0000313" key="6">
    <source>
        <dbReference type="Proteomes" id="UP000635606"/>
    </source>
</evidence>
<evidence type="ECO:0000313" key="5">
    <source>
        <dbReference type="EMBL" id="GIJ72899.1"/>
    </source>
</evidence>
<dbReference type="Proteomes" id="UP000635606">
    <property type="component" value="Unassembled WGS sequence"/>
</dbReference>
<name>A0A8J3ZZ81_9ACTN</name>
<sequence>MKVPLEERRIIAVEELFDAELAAGRHLAIVADLVDAVTTNPVRERLTGQLMTALYRGGRRAEALAAYRRTRQLLTDESGLEPGPDRLLAALTAVTDGEAVYAPSVLRRLVEAYTERPVARPSLDALTAREQEVLRLIGRGLSNHDIAGRLVVAEATVKTHVTRLMAKLGLTSRAQAVVMAYESGLVHPAR</sequence>
<dbReference type="PRINTS" id="PR00038">
    <property type="entry name" value="HTHLUXR"/>
</dbReference>
<keyword evidence="3" id="KW-0804">Transcription</keyword>
<dbReference type="GO" id="GO:0003677">
    <property type="term" value="F:DNA binding"/>
    <property type="evidence" value="ECO:0007669"/>
    <property type="project" value="UniProtKB-KW"/>
</dbReference>
<dbReference type="PROSITE" id="PS00622">
    <property type="entry name" value="HTH_LUXR_1"/>
    <property type="match status" value="1"/>
</dbReference>
<dbReference type="GO" id="GO:0006355">
    <property type="term" value="P:regulation of DNA-templated transcription"/>
    <property type="evidence" value="ECO:0007669"/>
    <property type="project" value="InterPro"/>
</dbReference>
<dbReference type="PROSITE" id="PS50043">
    <property type="entry name" value="HTH_LUXR_2"/>
    <property type="match status" value="1"/>
</dbReference>
<dbReference type="CDD" id="cd06170">
    <property type="entry name" value="LuxR_C_like"/>
    <property type="match status" value="1"/>
</dbReference>
<reference evidence="5" key="1">
    <citation type="submission" date="2021-01" db="EMBL/GenBank/DDBJ databases">
        <title>Whole genome shotgun sequence of Virgisporangium ochraceum NBRC 16418.</title>
        <authorList>
            <person name="Komaki H."/>
            <person name="Tamura T."/>
        </authorList>
    </citation>
    <scope>NUCLEOTIDE SEQUENCE</scope>
    <source>
        <strain evidence="5">NBRC 16418</strain>
    </source>
</reference>
<dbReference type="Gene3D" id="1.25.40.10">
    <property type="entry name" value="Tetratricopeptide repeat domain"/>
    <property type="match status" value="1"/>
</dbReference>
<dbReference type="CDD" id="cd15831">
    <property type="entry name" value="BTAD"/>
    <property type="match status" value="1"/>
</dbReference>
<protein>
    <recommendedName>
        <fullName evidence="4">HTH luxR-type domain-containing protein</fullName>
    </recommendedName>
</protein>
<dbReference type="PANTHER" id="PTHR44688">
    <property type="entry name" value="DNA-BINDING TRANSCRIPTIONAL ACTIVATOR DEVR_DOSR"/>
    <property type="match status" value="1"/>
</dbReference>
<dbReference type="SMART" id="SM01043">
    <property type="entry name" value="BTAD"/>
    <property type="match status" value="1"/>
</dbReference>
<proteinExistence type="predicted"/>
<feature type="domain" description="HTH luxR-type" evidence="4">
    <location>
        <begin position="119"/>
        <end position="184"/>
    </location>
</feature>
<dbReference type="SUPFAM" id="SSF46894">
    <property type="entry name" value="C-terminal effector domain of the bipartite response regulators"/>
    <property type="match status" value="1"/>
</dbReference>
<dbReference type="AlphaFoldDB" id="A0A8J3ZZ81"/>
<dbReference type="InterPro" id="IPR005158">
    <property type="entry name" value="BTAD"/>
</dbReference>
<dbReference type="PANTHER" id="PTHR44688:SF16">
    <property type="entry name" value="DNA-BINDING TRANSCRIPTIONAL ACTIVATOR DEVR_DOSR"/>
    <property type="match status" value="1"/>
</dbReference>
<accession>A0A8J3ZZ81</accession>
<dbReference type="Gene3D" id="1.10.10.10">
    <property type="entry name" value="Winged helix-like DNA-binding domain superfamily/Winged helix DNA-binding domain"/>
    <property type="match status" value="1"/>
</dbReference>
<dbReference type="InterPro" id="IPR011990">
    <property type="entry name" value="TPR-like_helical_dom_sf"/>
</dbReference>
<keyword evidence="1" id="KW-0805">Transcription regulation</keyword>
<dbReference type="SUPFAM" id="SSF48452">
    <property type="entry name" value="TPR-like"/>
    <property type="match status" value="1"/>
</dbReference>
<dbReference type="Pfam" id="PF00196">
    <property type="entry name" value="GerE"/>
    <property type="match status" value="1"/>
</dbReference>
<organism evidence="5 6">
    <name type="scientific">Virgisporangium ochraceum</name>
    <dbReference type="NCBI Taxonomy" id="65505"/>
    <lineage>
        <taxon>Bacteria</taxon>
        <taxon>Bacillati</taxon>
        <taxon>Actinomycetota</taxon>
        <taxon>Actinomycetes</taxon>
        <taxon>Micromonosporales</taxon>
        <taxon>Micromonosporaceae</taxon>
        <taxon>Virgisporangium</taxon>
    </lineage>
</organism>
<dbReference type="SMART" id="SM00421">
    <property type="entry name" value="HTH_LUXR"/>
    <property type="match status" value="1"/>
</dbReference>
<dbReference type="InterPro" id="IPR000792">
    <property type="entry name" value="Tscrpt_reg_LuxR_C"/>
</dbReference>
<gene>
    <name evidence="5" type="ORF">Voc01_078160</name>
</gene>
<evidence type="ECO:0000256" key="3">
    <source>
        <dbReference type="ARBA" id="ARBA00023163"/>
    </source>
</evidence>